<proteinExistence type="inferred from homology"/>
<feature type="domain" description="AAA+ ATPase" evidence="5">
    <location>
        <begin position="517"/>
        <end position="680"/>
    </location>
</feature>
<dbReference type="InterPro" id="IPR050304">
    <property type="entry name" value="MT-severing_AAA_ATPase"/>
</dbReference>
<dbReference type="Pfam" id="PF17862">
    <property type="entry name" value="AAA_lid_3"/>
    <property type="match status" value="1"/>
</dbReference>
<dbReference type="Gene3D" id="1.10.8.60">
    <property type="match status" value="1"/>
</dbReference>
<evidence type="ECO:0000313" key="7">
    <source>
        <dbReference type="Proteomes" id="UP000789572"/>
    </source>
</evidence>
<dbReference type="PANTHER" id="PTHR23074">
    <property type="entry name" value="AAA DOMAIN-CONTAINING"/>
    <property type="match status" value="1"/>
</dbReference>
<dbReference type="InterPro" id="IPR003960">
    <property type="entry name" value="ATPase_AAA_CS"/>
</dbReference>
<evidence type="ECO:0000313" key="6">
    <source>
        <dbReference type="EMBL" id="CAG8492545.1"/>
    </source>
</evidence>
<reference evidence="6" key="1">
    <citation type="submission" date="2021-06" db="EMBL/GenBank/DDBJ databases">
        <authorList>
            <person name="Kallberg Y."/>
            <person name="Tangrot J."/>
            <person name="Rosling A."/>
        </authorList>
    </citation>
    <scope>NUCLEOTIDE SEQUENCE</scope>
    <source>
        <strain evidence="6">IA702</strain>
    </source>
</reference>
<evidence type="ECO:0000259" key="5">
    <source>
        <dbReference type="SMART" id="SM00382"/>
    </source>
</evidence>
<dbReference type="InterPro" id="IPR027417">
    <property type="entry name" value="P-loop_NTPase"/>
</dbReference>
<dbReference type="PROSITE" id="PS00674">
    <property type="entry name" value="AAA"/>
    <property type="match status" value="1"/>
</dbReference>
<evidence type="ECO:0000256" key="3">
    <source>
        <dbReference type="ARBA" id="ARBA00022840"/>
    </source>
</evidence>
<dbReference type="Gene3D" id="3.40.50.300">
    <property type="entry name" value="P-loop containing nucleotide triphosphate hydrolases"/>
    <property type="match status" value="1"/>
</dbReference>
<comment type="similarity">
    <text evidence="1">Belongs to the AAA ATPase family.</text>
</comment>
<keyword evidence="7" id="KW-1185">Reference proteome</keyword>
<dbReference type="GO" id="GO:0016887">
    <property type="term" value="F:ATP hydrolysis activity"/>
    <property type="evidence" value="ECO:0007669"/>
    <property type="project" value="InterPro"/>
</dbReference>
<dbReference type="InterPro" id="IPR003959">
    <property type="entry name" value="ATPase_AAA_core"/>
</dbReference>
<dbReference type="SMART" id="SM00382">
    <property type="entry name" value="AAA"/>
    <property type="match status" value="1"/>
</dbReference>
<evidence type="ECO:0000256" key="4">
    <source>
        <dbReference type="SAM" id="MobiDB-lite"/>
    </source>
</evidence>
<dbReference type="InterPro" id="IPR003593">
    <property type="entry name" value="AAA+_ATPase"/>
</dbReference>
<keyword evidence="2" id="KW-0547">Nucleotide-binding</keyword>
<accession>A0A9N8ZDV4</accession>
<evidence type="ECO:0000256" key="1">
    <source>
        <dbReference type="ARBA" id="ARBA00006914"/>
    </source>
</evidence>
<dbReference type="AlphaFoldDB" id="A0A9N8ZDV4"/>
<dbReference type="EMBL" id="CAJVPJ010000188">
    <property type="protein sequence ID" value="CAG8492545.1"/>
    <property type="molecule type" value="Genomic_DNA"/>
</dbReference>
<comment type="caution">
    <text evidence="6">The sequence shown here is derived from an EMBL/GenBank/DDBJ whole genome shotgun (WGS) entry which is preliminary data.</text>
</comment>
<dbReference type="GO" id="GO:0005524">
    <property type="term" value="F:ATP binding"/>
    <property type="evidence" value="ECO:0007669"/>
    <property type="project" value="UniProtKB-KW"/>
</dbReference>
<evidence type="ECO:0000256" key="2">
    <source>
        <dbReference type="ARBA" id="ARBA00022741"/>
    </source>
</evidence>
<dbReference type="PANTHER" id="PTHR23074:SF17">
    <property type="entry name" value="FIDGETIN-LIKE PROTEIN 1"/>
    <property type="match status" value="1"/>
</dbReference>
<feature type="region of interest" description="Disordered" evidence="4">
    <location>
        <begin position="262"/>
        <end position="326"/>
    </location>
</feature>
<protein>
    <submittedName>
        <fullName evidence="6">317_t:CDS:1</fullName>
    </submittedName>
</protein>
<dbReference type="InterPro" id="IPR041569">
    <property type="entry name" value="AAA_lid_3"/>
</dbReference>
<dbReference type="SUPFAM" id="SSF52540">
    <property type="entry name" value="P-loop containing nucleoside triphosphate hydrolases"/>
    <property type="match status" value="1"/>
</dbReference>
<sequence>MISKLEGPEKLERTKISEDSSFSSLSMRMLNARDFPESKNLLKNCLELERFRLQIVEPQLMVESITKLAGKVDNVVTALSETNLALSVTNGQLSKLVDLLTLKEYKKYRALASSSNDSSYMRLAAANYREALMLLSSDTPNSFVEHLDNEEMADKIWQSYDECWVDSENGMDKIINGEVDRILKSKGAKSFIKEAKSGLNMNVVGNMECSIDDEYDILEVPDINGLLAIVKTDKLSDTSECNQPSASMLTPDDCTLQQTQLDRHHTAQDVSQKLAPERPQSKRQPRTASSLISSYFIKNPNNKKPLARTDHNLFAKNCKPNQSQTSKMDIDDKVTNTKNAGFDNGPPNLKTSDDMEVDEDCEKPAVCGSFVTAKQQLAAEAKRKSRFVQQSQNTDEGGTQYNYSANLRRRLLGSSDVGKRGKFVSPLLKRECAEDDREVTRNRAKLLKSVEIEEQIDERLRNIDPKMVEMIQNEIMDKTPNITWDDIAGLEHAKKTIQEAVTWPMLRPDIFTGLRGPPKGLLLFGPPGTGKTLIGKCIASQSGATFFSISSSSLTSKWVGDGEKMVRALFAVARVNQPAVVFVDEIDSLLTQRTDGEFEGEFEDSMIIDWAEVQLYNRIIITLQNSVASYKDGISRPDGVKTAAEEEDRILIVGATNRPQEIDEAARRRFRKRLYIPLPEHNGRYGIVCNLLKKQKHSLSEEEIHEICKRTEGYSGSDMDGLCREAALGPIRAIEDIRSVSADDVRPMTFQVRASVSTNDLELYQTWNEKYGSLS</sequence>
<dbReference type="Proteomes" id="UP000789572">
    <property type="component" value="Unassembled WGS sequence"/>
</dbReference>
<dbReference type="Pfam" id="PF00004">
    <property type="entry name" value="AAA"/>
    <property type="match status" value="1"/>
</dbReference>
<dbReference type="OrthoDB" id="10251136at2759"/>
<dbReference type="FunFam" id="3.40.50.300:FF:002850">
    <property type="entry name" value="Katanin p60 ATPase-containing subunit A-like 2"/>
    <property type="match status" value="1"/>
</dbReference>
<keyword evidence="3" id="KW-0067">ATP-binding</keyword>
<gene>
    <name evidence="6" type="ORF">POCULU_LOCUS2152</name>
</gene>
<dbReference type="FunFam" id="1.10.8.60:FF:000022">
    <property type="entry name" value="Fidgetin like 1"/>
    <property type="match status" value="1"/>
</dbReference>
<organism evidence="6 7">
    <name type="scientific">Paraglomus occultum</name>
    <dbReference type="NCBI Taxonomy" id="144539"/>
    <lineage>
        <taxon>Eukaryota</taxon>
        <taxon>Fungi</taxon>
        <taxon>Fungi incertae sedis</taxon>
        <taxon>Mucoromycota</taxon>
        <taxon>Glomeromycotina</taxon>
        <taxon>Glomeromycetes</taxon>
        <taxon>Paraglomerales</taxon>
        <taxon>Paraglomeraceae</taxon>
        <taxon>Paraglomus</taxon>
    </lineage>
</organism>
<name>A0A9N8ZDV4_9GLOM</name>